<evidence type="ECO:0000256" key="1">
    <source>
        <dbReference type="ARBA" id="ARBA00004613"/>
    </source>
</evidence>
<keyword evidence="4" id="KW-0732">Signal</keyword>
<evidence type="ECO:0000313" key="8">
    <source>
        <dbReference type="Proteomes" id="UP001152888"/>
    </source>
</evidence>
<comment type="similarity">
    <text evidence="2">Belongs to the DIPK family.</text>
</comment>
<evidence type="ECO:0000313" key="7">
    <source>
        <dbReference type="EMBL" id="CAH1990354.1"/>
    </source>
</evidence>
<dbReference type="OrthoDB" id="10035316at2759"/>
<dbReference type="GO" id="GO:0005576">
    <property type="term" value="C:extracellular region"/>
    <property type="evidence" value="ECO:0007669"/>
    <property type="project" value="UniProtKB-SubCell"/>
</dbReference>
<keyword evidence="3" id="KW-0964">Secreted</keyword>
<dbReference type="PANTHER" id="PTHR32073">
    <property type="entry name" value="GH11358P"/>
    <property type="match status" value="1"/>
</dbReference>
<evidence type="ECO:0000256" key="3">
    <source>
        <dbReference type="ARBA" id="ARBA00022525"/>
    </source>
</evidence>
<keyword evidence="5" id="KW-1133">Transmembrane helix</keyword>
<gene>
    <name evidence="7" type="ORF">ACAOBT_LOCUS19603</name>
</gene>
<dbReference type="InterPro" id="IPR022049">
    <property type="entry name" value="FAM69_kinase_dom"/>
</dbReference>
<dbReference type="AlphaFoldDB" id="A0A9P0PL66"/>
<feature type="domain" description="FAM69 protein-kinase" evidence="6">
    <location>
        <begin position="169"/>
        <end position="345"/>
    </location>
</feature>
<dbReference type="PANTHER" id="PTHR32073:SF7">
    <property type="entry name" value="GH11358P"/>
    <property type="match status" value="1"/>
</dbReference>
<dbReference type="InterPro" id="IPR020519">
    <property type="entry name" value="DIPK2A/B"/>
</dbReference>
<dbReference type="SUPFAM" id="SSF56112">
    <property type="entry name" value="Protein kinase-like (PK-like)"/>
    <property type="match status" value="1"/>
</dbReference>
<comment type="subcellular location">
    <subcellularLocation>
        <location evidence="1">Secreted</location>
    </subcellularLocation>
</comment>
<evidence type="ECO:0000256" key="5">
    <source>
        <dbReference type="SAM" id="Phobius"/>
    </source>
</evidence>
<proteinExistence type="inferred from homology"/>
<evidence type="ECO:0000259" key="6">
    <source>
        <dbReference type="Pfam" id="PF12260"/>
    </source>
</evidence>
<reference evidence="7" key="1">
    <citation type="submission" date="2022-03" db="EMBL/GenBank/DDBJ databases">
        <authorList>
            <person name="Sayadi A."/>
        </authorList>
    </citation>
    <scope>NUCLEOTIDE SEQUENCE</scope>
</reference>
<dbReference type="Proteomes" id="UP001152888">
    <property type="component" value="Unassembled WGS sequence"/>
</dbReference>
<dbReference type="Pfam" id="PF12260">
    <property type="entry name" value="PIP49_C"/>
    <property type="match status" value="1"/>
</dbReference>
<comment type="caution">
    <text evidence="7">The sequence shown here is derived from an EMBL/GenBank/DDBJ whole genome shotgun (WGS) entry which is preliminary data.</text>
</comment>
<keyword evidence="5" id="KW-0472">Membrane</keyword>
<organism evidence="7 8">
    <name type="scientific">Acanthoscelides obtectus</name>
    <name type="common">Bean weevil</name>
    <name type="synonym">Bruchus obtectus</name>
    <dbReference type="NCBI Taxonomy" id="200917"/>
    <lineage>
        <taxon>Eukaryota</taxon>
        <taxon>Metazoa</taxon>
        <taxon>Ecdysozoa</taxon>
        <taxon>Arthropoda</taxon>
        <taxon>Hexapoda</taxon>
        <taxon>Insecta</taxon>
        <taxon>Pterygota</taxon>
        <taxon>Neoptera</taxon>
        <taxon>Endopterygota</taxon>
        <taxon>Coleoptera</taxon>
        <taxon>Polyphaga</taxon>
        <taxon>Cucujiformia</taxon>
        <taxon>Chrysomeloidea</taxon>
        <taxon>Chrysomelidae</taxon>
        <taxon>Bruchinae</taxon>
        <taxon>Bruchini</taxon>
        <taxon>Acanthoscelides</taxon>
    </lineage>
</organism>
<sequence length="382" mass="44172">MGERTILLQTKSSATRFKKMTNAFISVKWTMILMLLPVMLSLYKCMQKTVLDLCELDSCPLCYGTNMCSEIQAGNVTLQYNTLKSAFYNIFSVKNVYFAKCGGKNCILKKLVHRHEFLEIGSHGDTEMELVKYLMSVSDIKKFKICNQHTAEEFLKQLKYDDIRHIDILLQLNVEPLLLQIFNKENDWPIPKFYGSCGRLAIMEYAGKDLNTIEHADWFKRAYVAHKILEAAINFTLNHPVFRLYLTDISPDNIVVDDQLRISFVDLEHGILNSKLQGKKNLHASDHYLDENYAFSESEICHSDISDHNIYSVCKLLLSQFALWPMMNKGLLHDPPEHVKKEYSNLFIDIEDCLHSKEGKDRFLIADHILDNLSLLLKNNVF</sequence>
<dbReference type="InterPro" id="IPR011009">
    <property type="entry name" value="Kinase-like_dom_sf"/>
</dbReference>
<name>A0A9P0PL66_ACAOB</name>
<dbReference type="EMBL" id="CAKOFQ010007085">
    <property type="protein sequence ID" value="CAH1990354.1"/>
    <property type="molecule type" value="Genomic_DNA"/>
</dbReference>
<feature type="transmembrane region" description="Helical" evidence="5">
    <location>
        <begin position="21"/>
        <end position="43"/>
    </location>
</feature>
<evidence type="ECO:0000256" key="2">
    <source>
        <dbReference type="ARBA" id="ARBA00006338"/>
    </source>
</evidence>
<accession>A0A9P0PL66</accession>
<keyword evidence="8" id="KW-1185">Reference proteome</keyword>
<keyword evidence="5" id="KW-0812">Transmembrane</keyword>
<evidence type="ECO:0000256" key="4">
    <source>
        <dbReference type="ARBA" id="ARBA00022729"/>
    </source>
</evidence>
<protein>
    <recommendedName>
        <fullName evidence="6">FAM69 protein-kinase domain-containing protein</fullName>
    </recommendedName>
</protein>